<dbReference type="EMBL" id="FZNY01000014">
    <property type="protein sequence ID" value="SNS39774.1"/>
    <property type="molecule type" value="Genomic_DNA"/>
</dbReference>
<dbReference type="Proteomes" id="UP000198379">
    <property type="component" value="Unassembled WGS sequence"/>
</dbReference>
<evidence type="ECO:0000313" key="3">
    <source>
        <dbReference type="Proteomes" id="UP000198379"/>
    </source>
</evidence>
<dbReference type="AlphaFoldDB" id="A0A239E7B7"/>
<dbReference type="RefSeq" id="WP_089374045.1">
    <property type="nucleotide sequence ID" value="NZ_BMEP01000004.1"/>
</dbReference>
<protein>
    <recommendedName>
        <fullName evidence="4">Fimbrial assembly protein (PilN)</fullName>
    </recommendedName>
</protein>
<keyword evidence="3" id="KW-1185">Reference proteome</keyword>
<organism evidence="2 3">
    <name type="scientific">Dokdonia pacifica</name>
    <dbReference type="NCBI Taxonomy" id="1627892"/>
    <lineage>
        <taxon>Bacteria</taxon>
        <taxon>Pseudomonadati</taxon>
        <taxon>Bacteroidota</taxon>
        <taxon>Flavobacteriia</taxon>
        <taxon>Flavobacteriales</taxon>
        <taxon>Flavobacteriaceae</taxon>
        <taxon>Dokdonia</taxon>
    </lineage>
</organism>
<gene>
    <name evidence="2" type="ORF">SAMN06265376_1149</name>
</gene>
<keyword evidence="1" id="KW-0472">Membrane</keyword>
<dbReference type="OrthoDB" id="1186626at2"/>
<feature type="transmembrane region" description="Helical" evidence="1">
    <location>
        <begin position="241"/>
        <end position="264"/>
    </location>
</feature>
<accession>A0A239E7B7</accession>
<proteinExistence type="predicted"/>
<sequence length="404" mass="45683">MLDGVKRNIIYGNTYCCIEHLGSDTDPVIKTLVCKKQKGELEVFGKTEVATIKDVRAFDEKLKYAHLIINNHQVLQKTVENGQSLSEIVIVNQAFPNIDVDSFYYEILRVKEKAYVYICRKKYVDELIKSYEKERIFITQWNLGSTSIHTLVPFLKNQVVVHTPAATVSLSNGEIQSIDRLASATFQNEYYDIEGIKIEGDYINTLGGAIGIVGGVDDDQVATNFSKEVLLKQANFKQYRFFALGLPLALGTLLIILLVNFLIYNHYYTEVAVLQEIATTNTLQKKRLVKKDSIVSQKQKLFEDVIASASSSASYFIDAIASDMPHTILLEKLQYQPLEKKIRNNKPVQVEVSNIIITGETTVNKDLSSWVSSLEDLEFIERASMNIEKKGKNIHFSITLTMKS</sequence>
<keyword evidence="1" id="KW-0812">Transmembrane</keyword>
<name>A0A239E7B7_9FLAO</name>
<reference evidence="2 3" key="1">
    <citation type="submission" date="2017-06" db="EMBL/GenBank/DDBJ databases">
        <authorList>
            <person name="Kim H.J."/>
            <person name="Triplett B.A."/>
        </authorList>
    </citation>
    <scope>NUCLEOTIDE SEQUENCE [LARGE SCALE GENOMIC DNA]</scope>
    <source>
        <strain evidence="2 3">DSM 25597</strain>
    </source>
</reference>
<evidence type="ECO:0000313" key="2">
    <source>
        <dbReference type="EMBL" id="SNS39774.1"/>
    </source>
</evidence>
<evidence type="ECO:0008006" key="4">
    <source>
        <dbReference type="Google" id="ProtNLM"/>
    </source>
</evidence>
<keyword evidence="1" id="KW-1133">Transmembrane helix</keyword>
<evidence type="ECO:0000256" key="1">
    <source>
        <dbReference type="SAM" id="Phobius"/>
    </source>
</evidence>